<dbReference type="GO" id="GO:0009847">
    <property type="term" value="P:spore germination"/>
    <property type="evidence" value="ECO:0007669"/>
    <property type="project" value="InterPro"/>
</dbReference>
<evidence type="ECO:0000313" key="9">
    <source>
        <dbReference type="EMBL" id="RIE05267.1"/>
    </source>
</evidence>
<keyword evidence="3" id="KW-0813">Transport</keyword>
<accession>A0A398CZI0</accession>
<dbReference type="Gene3D" id="1.20.1740.10">
    <property type="entry name" value="Amino acid/polyamine transporter I"/>
    <property type="match status" value="1"/>
</dbReference>
<keyword evidence="10" id="KW-1185">Reference proteome</keyword>
<keyword evidence="4" id="KW-0309">Germination</keyword>
<keyword evidence="5 8" id="KW-0812">Transmembrane</keyword>
<feature type="transmembrane region" description="Helical" evidence="8">
    <location>
        <begin position="227"/>
        <end position="249"/>
    </location>
</feature>
<dbReference type="Proteomes" id="UP000266340">
    <property type="component" value="Unassembled WGS sequence"/>
</dbReference>
<sequence length="356" mass="40339">MNKQALRVGPFQLYCILMQAQFGSAVISIASDLNDKSGTSAWISCLIGGLANMIFVYLIWLLASKAPNSNVFQMLLQRLGGIFGRCLLAILAAFYAGIAYVILTNWIYTTDLWAYERTPKWVLLFLFIALCSYLVIQPVTVYARFAVLTTFFAPLFVIFAVYMFKDWNTYNLLPLLDKGPLKLLRGSVVVLWALAGIEILLVIPQYVKHLGARKVLRIALLSNGTTVLFYTFSVFSSLVLFGSEMISYIREPLLYQMKAVSFDIIERMDLIIISVWILFVMTSFCSYFILCVSSIAAMLKKKEEVPLWLALVCGGLLFIASIWRFSADQLDRFHEIINYWGHGSVIRINCRHIIAS</sequence>
<dbReference type="RefSeq" id="WP_119147499.1">
    <property type="nucleotide sequence ID" value="NZ_QXJM01000014.1"/>
</dbReference>
<dbReference type="NCBIfam" id="TIGR00912">
    <property type="entry name" value="2A0309"/>
    <property type="match status" value="1"/>
</dbReference>
<organism evidence="9 10">
    <name type="scientific">Cohnella faecalis</name>
    <dbReference type="NCBI Taxonomy" id="2315694"/>
    <lineage>
        <taxon>Bacteria</taxon>
        <taxon>Bacillati</taxon>
        <taxon>Bacillota</taxon>
        <taxon>Bacilli</taxon>
        <taxon>Bacillales</taxon>
        <taxon>Paenibacillaceae</taxon>
        <taxon>Cohnella</taxon>
    </lineage>
</organism>
<keyword evidence="6 8" id="KW-1133">Transmembrane helix</keyword>
<gene>
    <name evidence="9" type="ORF">D3H35_01730</name>
</gene>
<evidence type="ECO:0000256" key="8">
    <source>
        <dbReference type="SAM" id="Phobius"/>
    </source>
</evidence>
<comment type="caution">
    <text evidence="9">The sequence shown here is derived from an EMBL/GenBank/DDBJ whole genome shotgun (WGS) entry which is preliminary data.</text>
</comment>
<name>A0A398CZI0_9BACL</name>
<comment type="subcellular location">
    <subcellularLocation>
        <location evidence="1">Membrane</location>
        <topology evidence="1">Multi-pass membrane protein</topology>
    </subcellularLocation>
</comment>
<dbReference type="AlphaFoldDB" id="A0A398CZI0"/>
<comment type="similarity">
    <text evidence="2">Belongs to the amino acid-polyamine-organocation (APC) superfamily. Spore germination protein (SGP) (TC 2.A.3.9) family.</text>
</comment>
<evidence type="ECO:0000256" key="2">
    <source>
        <dbReference type="ARBA" id="ARBA00007998"/>
    </source>
</evidence>
<feature type="transmembrane region" description="Helical" evidence="8">
    <location>
        <begin position="305"/>
        <end position="323"/>
    </location>
</feature>
<evidence type="ECO:0000256" key="6">
    <source>
        <dbReference type="ARBA" id="ARBA00022989"/>
    </source>
</evidence>
<feature type="transmembrane region" description="Helical" evidence="8">
    <location>
        <begin position="41"/>
        <end position="62"/>
    </location>
</feature>
<feature type="transmembrane region" description="Helical" evidence="8">
    <location>
        <begin position="142"/>
        <end position="162"/>
    </location>
</feature>
<dbReference type="PANTHER" id="PTHR34975:SF2">
    <property type="entry name" value="SPORE GERMINATION PROTEIN A2"/>
    <property type="match status" value="1"/>
</dbReference>
<proteinExistence type="inferred from homology"/>
<dbReference type="Pfam" id="PF03845">
    <property type="entry name" value="Spore_permease"/>
    <property type="match status" value="1"/>
</dbReference>
<dbReference type="OrthoDB" id="2446105at2"/>
<evidence type="ECO:0000256" key="5">
    <source>
        <dbReference type="ARBA" id="ARBA00022692"/>
    </source>
</evidence>
<feature type="transmembrane region" description="Helical" evidence="8">
    <location>
        <begin position="120"/>
        <end position="136"/>
    </location>
</feature>
<keyword evidence="7 8" id="KW-0472">Membrane</keyword>
<evidence type="ECO:0000313" key="10">
    <source>
        <dbReference type="Proteomes" id="UP000266340"/>
    </source>
</evidence>
<reference evidence="9 10" key="1">
    <citation type="submission" date="2018-09" db="EMBL/GenBank/DDBJ databases">
        <title>Cohnella cavernae sp. nov., isolated from a karst cave.</title>
        <authorList>
            <person name="Zhu H."/>
        </authorList>
    </citation>
    <scope>NUCLEOTIDE SEQUENCE [LARGE SCALE GENOMIC DNA]</scope>
    <source>
        <strain evidence="9 10">K2E09-144</strain>
    </source>
</reference>
<evidence type="ECO:0000256" key="4">
    <source>
        <dbReference type="ARBA" id="ARBA00022544"/>
    </source>
</evidence>
<feature type="transmembrane region" description="Helical" evidence="8">
    <location>
        <begin position="270"/>
        <end position="299"/>
    </location>
</feature>
<dbReference type="PANTHER" id="PTHR34975">
    <property type="entry name" value="SPORE GERMINATION PROTEIN A2"/>
    <property type="match status" value="1"/>
</dbReference>
<dbReference type="InterPro" id="IPR004761">
    <property type="entry name" value="Spore_GerAB"/>
</dbReference>
<protein>
    <submittedName>
        <fullName evidence="9">Uncharacterized protein</fullName>
    </submittedName>
</protein>
<evidence type="ECO:0000256" key="1">
    <source>
        <dbReference type="ARBA" id="ARBA00004141"/>
    </source>
</evidence>
<evidence type="ECO:0000256" key="3">
    <source>
        <dbReference type="ARBA" id="ARBA00022448"/>
    </source>
</evidence>
<feature type="transmembrane region" description="Helical" evidence="8">
    <location>
        <begin position="82"/>
        <end position="108"/>
    </location>
</feature>
<dbReference type="GO" id="GO:0016020">
    <property type="term" value="C:membrane"/>
    <property type="evidence" value="ECO:0007669"/>
    <property type="project" value="UniProtKB-SubCell"/>
</dbReference>
<dbReference type="EMBL" id="QXJM01000014">
    <property type="protein sequence ID" value="RIE05267.1"/>
    <property type="molecule type" value="Genomic_DNA"/>
</dbReference>
<evidence type="ECO:0000256" key="7">
    <source>
        <dbReference type="ARBA" id="ARBA00023136"/>
    </source>
</evidence>
<feature type="transmembrane region" description="Helical" evidence="8">
    <location>
        <begin position="183"/>
        <end position="207"/>
    </location>
</feature>